<proteinExistence type="inferred from homology"/>
<dbReference type="Proteomes" id="UP001497453">
    <property type="component" value="Chromosome 6"/>
</dbReference>
<keyword evidence="9" id="KW-1185">Reference proteome</keyword>
<keyword evidence="5 6" id="KW-0968">Cytoplasmic vesicle</keyword>
<reference evidence="9" key="1">
    <citation type="submission" date="2024-04" db="EMBL/GenBank/DDBJ databases">
        <authorList>
            <person name="Shaw F."/>
            <person name="Minotto A."/>
        </authorList>
    </citation>
    <scope>NUCLEOTIDE SEQUENCE [LARGE SCALE GENOMIC DNA]</scope>
</reference>
<evidence type="ECO:0000313" key="8">
    <source>
        <dbReference type="EMBL" id="CAL1711550.1"/>
    </source>
</evidence>
<dbReference type="PANTHER" id="PTHR10639:SF7">
    <property type="entry name" value="CLATHRIN LIGHT CHAIN"/>
    <property type="match status" value="1"/>
</dbReference>
<evidence type="ECO:0000256" key="7">
    <source>
        <dbReference type="SAM" id="MobiDB-lite"/>
    </source>
</evidence>
<dbReference type="Pfam" id="PF01086">
    <property type="entry name" value="Clathrin_lg_ch"/>
    <property type="match status" value="1"/>
</dbReference>
<evidence type="ECO:0000256" key="4">
    <source>
        <dbReference type="ARBA" id="ARBA00023176"/>
    </source>
</evidence>
<sequence>MTDFLARESELLGDEFSTPTATGGSFATAGGDIDFDSAAAAFPDISLDGTGDIPPPIASIPSTNSSSGFSFEDFGTPPSERTTEVKVTGNDEIEKFESDFPEIEVPQTQQTFSPPAQLFGTTTQTFAPQPQPSALVSSTPIFNQPIDENEPEAIKQWREKQAAEIKARDEASQVKREETVAKAERAIDQFYEEYSGKKERNIRENKYVEHEEEFLQSLTDNLSQGTTWSRICDIIELQNSQSKTIARAGAGTTDLARFREVLLRLKREGESAPGAAGY</sequence>
<evidence type="ECO:0000313" key="9">
    <source>
        <dbReference type="Proteomes" id="UP001497453"/>
    </source>
</evidence>
<keyword evidence="3 6" id="KW-0472">Membrane</keyword>
<feature type="compositionally biased region" description="Low complexity" evidence="7">
    <location>
        <begin position="18"/>
        <end position="31"/>
    </location>
</feature>
<comment type="subcellular location">
    <subcellularLocation>
        <location evidence="1 6">Cytoplasmic vesicle membrane</location>
        <topology evidence="1 6">Peripheral membrane protein</topology>
        <orientation evidence="1 6">Cytoplasmic side</orientation>
    </subcellularLocation>
    <subcellularLocation>
        <location evidence="6">Membrane</location>
        <location evidence="6">Coated pit</location>
        <topology evidence="6">Peripheral membrane protein</topology>
        <orientation evidence="6">Cytoplasmic side</orientation>
    </subcellularLocation>
    <text evidence="6">Cytoplasmic face of coated pits and vesicles.</text>
</comment>
<accession>A0ABP1DUX2</accession>
<feature type="region of interest" description="Disordered" evidence="7">
    <location>
        <begin position="46"/>
        <end position="85"/>
    </location>
</feature>
<organism evidence="8 9">
    <name type="scientific">Somion occarium</name>
    <dbReference type="NCBI Taxonomy" id="3059160"/>
    <lineage>
        <taxon>Eukaryota</taxon>
        <taxon>Fungi</taxon>
        <taxon>Dikarya</taxon>
        <taxon>Basidiomycota</taxon>
        <taxon>Agaricomycotina</taxon>
        <taxon>Agaricomycetes</taxon>
        <taxon>Polyporales</taxon>
        <taxon>Cerrenaceae</taxon>
        <taxon>Somion</taxon>
    </lineage>
</organism>
<dbReference type="InterPro" id="IPR000996">
    <property type="entry name" value="Clathrin_L-chain"/>
</dbReference>
<comment type="similarity">
    <text evidence="2 6">Belongs to the clathrin light chain family.</text>
</comment>
<feature type="region of interest" description="Disordered" evidence="7">
    <location>
        <begin position="13"/>
        <end position="32"/>
    </location>
</feature>
<dbReference type="EMBL" id="OZ037949">
    <property type="protein sequence ID" value="CAL1711550.1"/>
    <property type="molecule type" value="Genomic_DNA"/>
</dbReference>
<evidence type="ECO:0000256" key="3">
    <source>
        <dbReference type="ARBA" id="ARBA00023136"/>
    </source>
</evidence>
<evidence type="ECO:0000256" key="1">
    <source>
        <dbReference type="ARBA" id="ARBA00004180"/>
    </source>
</evidence>
<evidence type="ECO:0000256" key="2">
    <source>
        <dbReference type="ARBA" id="ARBA00005263"/>
    </source>
</evidence>
<evidence type="ECO:0000256" key="5">
    <source>
        <dbReference type="ARBA" id="ARBA00023329"/>
    </source>
</evidence>
<dbReference type="PANTHER" id="PTHR10639">
    <property type="entry name" value="CLATHRIN LIGHT CHAIN"/>
    <property type="match status" value="1"/>
</dbReference>
<gene>
    <name evidence="8" type="ORF">GFSPODELE1_LOCUS8391</name>
</gene>
<comment type="function">
    <text evidence="6">Clathrin is the major protein of the polyhedral coat of coated pits and vesicles.</text>
</comment>
<feature type="compositionally biased region" description="Polar residues" evidence="7">
    <location>
        <begin position="60"/>
        <end position="69"/>
    </location>
</feature>
<name>A0ABP1DUX2_9APHY</name>
<protein>
    <recommendedName>
        <fullName evidence="6">Clathrin light chain</fullName>
    </recommendedName>
</protein>
<evidence type="ECO:0000256" key="6">
    <source>
        <dbReference type="RuleBase" id="RU363137"/>
    </source>
</evidence>
<keyword evidence="4 6" id="KW-0168">Coated pit</keyword>